<proteinExistence type="predicted"/>
<organism evidence="2 3">
    <name type="scientific">Actinomadura adrarensis</name>
    <dbReference type="NCBI Taxonomy" id="1819600"/>
    <lineage>
        <taxon>Bacteria</taxon>
        <taxon>Bacillati</taxon>
        <taxon>Actinomycetota</taxon>
        <taxon>Actinomycetes</taxon>
        <taxon>Streptosporangiales</taxon>
        <taxon>Thermomonosporaceae</taxon>
        <taxon>Actinomadura</taxon>
    </lineage>
</organism>
<name>A0ABW3CHY4_9ACTN</name>
<dbReference type="InterPro" id="IPR001387">
    <property type="entry name" value="Cro/C1-type_HTH"/>
</dbReference>
<protein>
    <submittedName>
        <fullName evidence="2">XRE family transcriptional regulator</fullName>
    </submittedName>
</protein>
<feature type="domain" description="HTH cro/C1-type" evidence="1">
    <location>
        <begin position="57"/>
        <end position="86"/>
    </location>
</feature>
<evidence type="ECO:0000313" key="2">
    <source>
        <dbReference type="EMBL" id="MFD0853946.1"/>
    </source>
</evidence>
<keyword evidence="3" id="KW-1185">Reference proteome</keyword>
<evidence type="ECO:0000313" key="3">
    <source>
        <dbReference type="Proteomes" id="UP001597083"/>
    </source>
</evidence>
<dbReference type="Proteomes" id="UP001597083">
    <property type="component" value="Unassembled WGS sequence"/>
</dbReference>
<accession>A0ABW3CHY4</accession>
<gene>
    <name evidence="2" type="ORF">ACFQ07_17035</name>
</gene>
<dbReference type="EMBL" id="JBHTIR010002572">
    <property type="protein sequence ID" value="MFD0853946.1"/>
    <property type="molecule type" value="Genomic_DNA"/>
</dbReference>
<sequence length="107" mass="11806">MEIAEEIHDQCGPLFGTSRVKAHRLSHGVALSDIVAQVKALYEIDGKPLPRLGETLLSAYESGYKRPGPEYLHYLCAVYRVEPDELGYQSPCICGQNHRTRPGVPAA</sequence>
<feature type="non-terminal residue" evidence="2">
    <location>
        <position position="107"/>
    </location>
</feature>
<dbReference type="PROSITE" id="PS50943">
    <property type="entry name" value="HTH_CROC1"/>
    <property type="match status" value="1"/>
</dbReference>
<dbReference type="CDD" id="cd00093">
    <property type="entry name" value="HTH_XRE"/>
    <property type="match status" value="1"/>
</dbReference>
<evidence type="ECO:0000259" key="1">
    <source>
        <dbReference type="PROSITE" id="PS50943"/>
    </source>
</evidence>
<reference evidence="3" key="1">
    <citation type="journal article" date="2019" name="Int. J. Syst. Evol. Microbiol.">
        <title>The Global Catalogue of Microorganisms (GCM) 10K type strain sequencing project: providing services to taxonomists for standard genome sequencing and annotation.</title>
        <authorList>
            <consortium name="The Broad Institute Genomics Platform"/>
            <consortium name="The Broad Institute Genome Sequencing Center for Infectious Disease"/>
            <person name="Wu L."/>
            <person name="Ma J."/>
        </authorList>
    </citation>
    <scope>NUCLEOTIDE SEQUENCE [LARGE SCALE GENOMIC DNA]</scope>
    <source>
        <strain evidence="3">JCM 31696</strain>
    </source>
</reference>
<comment type="caution">
    <text evidence="2">The sequence shown here is derived from an EMBL/GenBank/DDBJ whole genome shotgun (WGS) entry which is preliminary data.</text>
</comment>